<dbReference type="Proteomes" id="UP000037784">
    <property type="component" value="Unassembled WGS sequence"/>
</dbReference>
<keyword evidence="2" id="KW-1185">Reference proteome</keyword>
<accession>A0A0M8K961</accession>
<organism evidence="1 2">
    <name type="scientific">Ardenticatena maritima</name>
    <dbReference type="NCBI Taxonomy" id="872965"/>
    <lineage>
        <taxon>Bacteria</taxon>
        <taxon>Bacillati</taxon>
        <taxon>Chloroflexota</taxon>
        <taxon>Ardenticatenia</taxon>
        <taxon>Ardenticatenales</taxon>
        <taxon>Ardenticatenaceae</taxon>
        <taxon>Ardenticatena</taxon>
    </lineage>
</organism>
<gene>
    <name evidence="1" type="ORF">ARMA_1269</name>
</gene>
<dbReference type="AlphaFoldDB" id="A0A0M8K961"/>
<evidence type="ECO:0000313" key="2">
    <source>
        <dbReference type="Proteomes" id="UP000037784"/>
    </source>
</evidence>
<dbReference type="InParanoid" id="A0A0M8K961"/>
<proteinExistence type="predicted"/>
<sequence>MLWASPAHPLHLWHSIQENGAFVNPQNHAKYRSFFQEVERFQTPSKSPQKSPRFRGV</sequence>
<dbReference type="EMBL" id="BBZA01000088">
    <property type="protein sequence ID" value="GAP62846.1"/>
    <property type="molecule type" value="Genomic_DNA"/>
</dbReference>
<name>A0A0M8K961_9CHLR</name>
<evidence type="ECO:0000313" key="1">
    <source>
        <dbReference type="EMBL" id="GAP62846.1"/>
    </source>
</evidence>
<reference evidence="1 2" key="1">
    <citation type="journal article" date="2015" name="Genome Announc.">
        <title>Draft Genome Sequence of a Heterotrophic Facultative Anaerobic Thermophilic Bacterium, Ardenticatena maritima Strain 110ST.</title>
        <authorList>
            <person name="Kawaichi S."/>
            <person name="Yoshida T."/>
            <person name="Sako Y."/>
            <person name="Nakamura R."/>
        </authorList>
    </citation>
    <scope>NUCLEOTIDE SEQUENCE [LARGE SCALE GENOMIC DNA]</scope>
    <source>
        <strain evidence="1 2">110S</strain>
    </source>
</reference>
<protein>
    <submittedName>
        <fullName evidence="1">Uncharacterized protein</fullName>
    </submittedName>
</protein>
<reference evidence="2" key="2">
    <citation type="submission" date="2015-08" db="EMBL/GenBank/DDBJ databases">
        <title>Draft Genome Sequence of a Heterotrophic Facultative Anaerobic Bacterium Ardenticatena maritima Strain 110S.</title>
        <authorList>
            <person name="Kawaichi S."/>
            <person name="Yoshida T."/>
            <person name="Sako Y."/>
            <person name="Nakamura R."/>
        </authorList>
    </citation>
    <scope>NUCLEOTIDE SEQUENCE [LARGE SCALE GENOMIC DNA]</scope>
    <source>
        <strain evidence="2">110S</strain>
    </source>
</reference>
<comment type="caution">
    <text evidence="1">The sequence shown here is derived from an EMBL/GenBank/DDBJ whole genome shotgun (WGS) entry which is preliminary data.</text>
</comment>